<dbReference type="EMBL" id="FOIT01000002">
    <property type="protein sequence ID" value="SEV92437.1"/>
    <property type="molecule type" value="Genomic_DNA"/>
</dbReference>
<dbReference type="RefSeq" id="WP_091474136.1">
    <property type="nucleotide sequence ID" value="NZ_FOIT01000002.1"/>
</dbReference>
<dbReference type="AlphaFoldDB" id="A0A662Z5L7"/>
<keyword evidence="3" id="KW-1185">Reference proteome</keyword>
<sequence length="70" mass="8052">MSTALRLTITSMITFMILFFIVRIVFSVGMRDVPLLEALVSLETWLPIVIFGAFYGLIMFFINKKKYPEG</sequence>
<accession>A0A662Z5L7</accession>
<protein>
    <submittedName>
        <fullName evidence="2">Uncharacterized protein</fullName>
    </submittedName>
</protein>
<keyword evidence="1" id="KW-1133">Transmembrane helix</keyword>
<gene>
    <name evidence="2" type="ORF">SAMN05192557_0798</name>
</gene>
<evidence type="ECO:0000256" key="1">
    <source>
        <dbReference type="SAM" id="Phobius"/>
    </source>
</evidence>
<feature type="transmembrane region" description="Helical" evidence="1">
    <location>
        <begin position="7"/>
        <end position="25"/>
    </location>
</feature>
<proteinExistence type="predicted"/>
<evidence type="ECO:0000313" key="3">
    <source>
        <dbReference type="Proteomes" id="UP000243605"/>
    </source>
</evidence>
<feature type="transmembrane region" description="Helical" evidence="1">
    <location>
        <begin position="45"/>
        <end position="62"/>
    </location>
</feature>
<dbReference type="Proteomes" id="UP000243605">
    <property type="component" value="Unassembled WGS sequence"/>
</dbReference>
<reference evidence="2 3" key="1">
    <citation type="submission" date="2016-10" db="EMBL/GenBank/DDBJ databases">
        <authorList>
            <person name="Varghese N."/>
            <person name="Submissions S."/>
        </authorList>
    </citation>
    <scope>NUCLEOTIDE SEQUENCE [LARGE SCALE GENOMIC DNA]</scope>
    <source>
        <strain evidence="2 3">IBRC-M10081</strain>
    </source>
</reference>
<evidence type="ECO:0000313" key="2">
    <source>
        <dbReference type="EMBL" id="SEV92437.1"/>
    </source>
</evidence>
<keyword evidence="1" id="KW-0812">Transmembrane</keyword>
<organism evidence="2 3">
    <name type="scientific">Aliicoccus persicus</name>
    <dbReference type="NCBI Taxonomy" id="930138"/>
    <lineage>
        <taxon>Bacteria</taxon>
        <taxon>Bacillati</taxon>
        <taxon>Bacillota</taxon>
        <taxon>Bacilli</taxon>
        <taxon>Bacillales</taxon>
        <taxon>Staphylococcaceae</taxon>
        <taxon>Aliicoccus</taxon>
    </lineage>
</organism>
<keyword evidence="1" id="KW-0472">Membrane</keyword>
<name>A0A662Z5L7_9STAP</name>